<name>A0A7Y0FSE8_9FLAO</name>
<evidence type="ECO:0000313" key="4">
    <source>
        <dbReference type="Proteomes" id="UP000544054"/>
    </source>
</evidence>
<feature type="domain" description="H repeat-associated protein N-terminal" evidence="1">
    <location>
        <begin position="7"/>
        <end position="39"/>
    </location>
</feature>
<proteinExistence type="predicted"/>
<dbReference type="AlphaFoldDB" id="A0A7Y0FSE8"/>
<dbReference type="InterPro" id="IPR032806">
    <property type="entry name" value="YbfD_N"/>
</dbReference>
<dbReference type="EMBL" id="JABBGI010000012">
    <property type="protein sequence ID" value="NML70364.1"/>
    <property type="molecule type" value="Genomic_DNA"/>
</dbReference>
<dbReference type="Pfam" id="PF13808">
    <property type="entry name" value="DDE_Tnp_1_assoc"/>
    <property type="match status" value="1"/>
</dbReference>
<dbReference type="RefSeq" id="WP_169234890.1">
    <property type="nucleotide sequence ID" value="NZ_JABBGI010000012.1"/>
</dbReference>
<comment type="caution">
    <text evidence="2">The sequence shown here is derived from an EMBL/GenBank/DDBJ whole genome shotgun (WGS) entry which is preliminary data.</text>
</comment>
<accession>A0A7Y0FSE8</accession>
<organism evidence="2 4">
    <name type="scientific">Chryseobacterium antibioticum</name>
    <dbReference type="NCBI Taxonomy" id="2728847"/>
    <lineage>
        <taxon>Bacteria</taxon>
        <taxon>Pseudomonadati</taxon>
        <taxon>Bacteroidota</taxon>
        <taxon>Flavobacteriia</taxon>
        <taxon>Flavobacteriales</taxon>
        <taxon>Weeksellaceae</taxon>
        <taxon>Chryseobacterium group</taxon>
        <taxon>Chryseobacterium</taxon>
    </lineage>
</organism>
<evidence type="ECO:0000259" key="1">
    <source>
        <dbReference type="Pfam" id="PF13808"/>
    </source>
</evidence>
<dbReference type="Proteomes" id="UP000544054">
    <property type="component" value="Unassembled WGS sequence"/>
</dbReference>
<protein>
    <submittedName>
        <fullName evidence="2">Transposase family protein</fullName>
    </submittedName>
</protein>
<evidence type="ECO:0000313" key="2">
    <source>
        <dbReference type="EMBL" id="NML70364.1"/>
    </source>
</evidence>
<feature type="non-terminal residue" evidence="2">
    <location>
        <position position="39"/>
    </location>
</feature>
<evidence type="ECO:0000313" key="3">
    <source>
        <dbReference type="EMBL" id="NML71808.1"/>
    </source>
</evidence>
<reference evidence="2 4" key="1">
    <citation type="submission" date="2020-04" db="EMBL/GenBank/DDBJ databases">
        <title>Chryseobacterium sp. RP-3-3 sp. nov., isolated from Jeju soil.</title>
        <authorList>
            <person name="Dahal R.H."/>
        </authorList>
    </citation>
    <scope>NUCLEOTIDE SEQUENCE [LARGE SCALE GENOMIC DNA]</scope>
    <source>
        <strain evidence="2 4">RP-3-3</strain>
    </source>
</reference>
<keyword evidence="4" id="KW-1185">Reference proteome</keyword>
<sequence length="39" mass="4328">MSGKLVSIFSEIKDNRRDISKVHKLNDILVMAIIAVICG</sequence>
<dbReference type="EMBL" id="JABBGI010000029">
    <property type="protein sequence ID" value="NML71808.1"/>
    <property type="molecule type" value="Genomic_DNA"/>
</dbReference>
<gene>
    <name evidence="2" type="ORF">HHL23_11195</name>
    <name evidence="3" type="ORF">HHL23_18695</name>
</gene>